<feature type="binding site" evidence="8">
    <location>
        <position position="73"/>
    </location>
    <ligand>
        <name>Na(+)</name>
        <dbReference type="ChEBI" id="CHEBI:29101"/>
        <label>1</label>
    </ligand>
</feature>
<keyword evidence="8" id="KW-0479">Metal-binding</keyword>
<evidence type="ECO:0000256" key="7">
    <source>
        <dbReference type="ARBA" id="ARBA00023136"/>
    </source>
</evidence>
<dbReference type="STRING" id="36166.T1GGH7"/>
<protein>
    <submittedName>
        <fullName evidence="11">Uncharacterized protein</fullName>
    </submittedName>
</protein>
<feature type="transmembrane region" description="Helical" evidence="10">
    <location>
        <begin position="67"/>
        <end position="88"/>
    </location>
</feature>
<keyword evidence="3" id="KW-0813">Transport</keyword>
<accession>T1GGH7</accession>
<evidence type="ECO:0000256" key="6">
    <source>
        <dbReference type="ARBA" id="ARBA00022989"/>
    </source>
</evidence>
<dbReference type="GO" id="GO:0089718">
    <property type="term" value="P:amino acid import across plasma membrane"/>
    <property type="evidence" value="ECO:0007669"/>
    <property type="project" value="TreeGrafter"/>
</dbReference>
<dbReference type="GO" id="GO:0005886">
    <property type="term" value="C:plasma membrane"/>
    <property type="evidence" value="ECO:0007669"/>
    <property type="project" value="TreeGrafter"/>
</dbReference>
<feature type="transmembrane region" description="Helical" evidence="10">
    <location>
        <begin position="147"/>
        <end position="164"/>
    </location>
</feature>
<dbReference type="EMBL" id="CAQQ02084078">
    <property type="status" value="NOT_ANNOTATED_CDS"/>
    <property type="molecule type" value="Genomic_DNA"/>
</dbReference>
<evidence type="ECO:0000256" key="3">
    <source>
        <dbReference type="ARBA" id="ARBA00022448"/>
    </source>
</evidence>
<keyword evidence="8" id="KW-0915">Sodium</keyword>
<evidence type="ECO:0000256" key="9">
    <source>
        <dbReference type="SAM" id="MobiDB-lite"/>
    </source>
</evidence>
<feature type="transmembrane region" description="Helical" evidence="10">
    <location>
        <begin position="176"/>
        <end position="197"/>
    </location>
</feature>
<dbReference type="EnsemblMetazoa" id="MESCA002497-RA">
    <property type="protein sequence ID" value="MESCA002497-PA"/>
    <property type="gene ID" value="MESCA002497"/>
</dbReference>
<feature type="compositionally biased region" description="Basic and acidic residues" evidence="9">
    <location>
        <begin position="294"/>
        <end position="303"/>
    </location>
</feature>
<keyword evidence="5" id="KW-0769">Symport</keyword>
<dbReference type="InterPro" id="IPR000175">
    <property type="entry name" value="Na/ntran_symport"/>
</dbReference>
<evidence type="ECO:0000313" key="12">
    <source>
        <dbReference type="Proteomes" id="UP000015102"/>
    </source>
</evidence>
<dbReference type="GO" id="GO:0005283">
    <property type="term" value="F:amino acid:sodium symporter activity"/>
    <property type="evidence" value="ECO:0007669"/>
    <property type="project" value="TreeGrafter"/>
</dbReference>
<evidence type="ECO:0000256" key="5">
    <source>
        <dbReference type="ARBA" id="ARBA00022847"/>
    </source>
</evidence>
<dbReference type="Pfam" id="PF00209">
    <property type="entry name" value="SNF"/>
    <property type="match status" value="1"/>
</dbReference>
<feature type="binding site" evidence="8">
    <location>
        <position position="138"/>
    </location>
    <ligand>
        <name>Na(+)</name>
        <dbReference type="ChEBI" id="CHEBI:29101"/>
        <label>1</label>
    </ligand>
</feature>
<dbReference type="PRINTS" id="PR00176">
    <property type="entry name" value="NANEUSMPORT"/>
</dbReference>
<dbReference type="EMBL" id="CAQQ02084079">
    <property type="status" value="NOT_ANNOTATED_CDS"/>
    <property type="molecule type" value="Genomic_DNA"/>
</dbReference>
<dbReference type="InterPro" id="IPR037272">
    <property type="entry name" value="SNS_sf"/>
</dbReference>
<dbReference type="AlphaFoldDB" id="T1GGH7"/>
<organism evidence="11 12">
    <name type="scientific">Megaselia scalaris</name>
    <name type="common">Humpbacked fly</name>
    <name type="synonym">Phora scalaris</name>
    <dbReference type="NCBI Taxonomy" id="36166"/>
    <lineage>
        <taxon>Eukaryota</taxon>
        <taxon>Metazoa</taxon>
        <taxon>Ecdysozoa</taxon>
        <taxon>Arthropoda</taxon>
        <taxon>Hexapoda</taxon>
        <taxon>Insecta</taxon>
        <taxon>Pterygota</taxon>
        <taxon>Neoptera</taxon>
        <taxon>Endopterygota</taxon>
        <taxon>Diptera</taxon>
        <taxon>Brachycera</taxon>
        <taxon>Muscomorpha</taxon>
        <taxon>Platypezoidea</taxon>
        <taxon>Phoridae</taxon>
        <taxon>Megaseliini</taxon>
        <taxon>Megaselia</taxon>
    </lineage>
</organism>
<feature type="compositionally biased region" description="Polar residues" evidence="9">
    <location>
        <begin position="282"/>
        <end position="293"/>
    </location>
</feature>
<reference evidence="11" key="2">
    <citation type="submission" date="2015-06" db="UniProtKB">
        <authorList>
            <consortium name="EnsemblMetazoa"/>
        </authorList>
    </citation>
    <scope>IDENTIFICATION</scope>
</reference>
<evidence type="ECO:0000256" key="10">
    <source>
        <dbReference type="SAM" id="Phobius"/>
    </source>
</evidence>
<keyword evidence="7 10" id="KW-0472">Membrane</keyword>
<dbReference type="HOGENOM" id="CLU_919165_0_0_1"/>
<dbReference type="PANTHER" id="PTHR11616:SF303">
    <property type="entry name" value="SODIUM- AND CHLORIDE-DEPENDENT GABA TRANSPORTER INE"/>
    <property type="match status" value="1"/>
</dbReference>
<keyword evidence="12" id="KW-1185">Reference proteome</keyword>
<dbReference type="SUPFAM" id="SSF161070">
    <property type="entry name" value="SNF-like"/>
    <property type="match status" value="1"/>
</dbReference>
<keyword evidence="6 10" id="KW-1133">Transmembrane helix</keyword>
<feature type="binding site" evidence="8">
    <location>
        <position position="41"/>
    </location>
    <ligand>
        <name>Na(+)</name>
        <dbReference type="ChEBI" id="CHEBI:29101"/>
        <label>1</label>
    </ligand>
</feature>
<dbReference type="Proteomes" id="UP000015102">
    <property type="component" value="Unassembled WGS sequence"/>
</dbReference>
<name>T1GGH7_MEGSC</name>
<feature type="binding site" evidence="8">
    <location>
        <position position="142"/>
    </location>
    <ligand>
        <name>Na(+)</name>
        <dbReference type="ChEBI" id="CHEBI:29101"/>
        <label>1</label>
    </ligand>
</feature>
<evidence type="ECO:0000256" key="1">
    <source>
        <dbReference type="ARBA" id="ARBA00004141"/>
    </source>
</evidence>
<proteinExistence type="inferred from homology"/>
<evidence type="ECO:0000256" key="8">
    <source>
        <dbReference type="PIRSR" id="PIRSR600175-1"/>
    </source>
</evidence>
<keyword evidence="4 10" id="KW-0812">Transmembrane</keyword>
<dbReference type="GO" id="GO:0046872">
    <property type="term" value="F:metal ion binding"/>
    <property type="evidence" value="ECO:0007669"/>
    <property type="project" value="UniProtKB-KW"/>
</dbReference>
<evidence type="ECO:0000256" key="2">
    <source>
        <dbReference type="ARBA" id="ARBA00006459"/>
    </source>
</evidence>
<comment type="similarity">
    <text evidence="2">Belongs to the sodium:neurotransmitter symporter (SNF) (TC 2.A.22) family.</text>
</comment>
<dbReference type="PROSITE" id="PS50267">
    <property type="entry name" value="NA_NEUROTRAN_SYMP_3"/>
    <property type="match status" value="1"/>
</dbReference>
<evidence type="ECO:0000256" key="4">
    <source>
        <dbReference type="ARBA" id="ARBA00022692"/>
    </source>
</evidence>
<evidence type="ECO:0000313" key="11">
    <source>
        <dbReference type="EnsemblMetazoa" id="MESCA002497-PA"/>
    </source>
</evidence>
<reference evidence="12" key="1">
    <citation type="submission" date="2013-02" db="EMBL/GenBank/DDBJ databases">
        <authorList>
            <person name="Hughes D."/>
        </authorList>
    </citation>
    <scope>NUCLEOTIDE SEQUENCE</scope>
    <source>
        <strain>Durham</strain>
        <strain evidence="12">NC isolate 2 -- Noor lab</strain>
    </source>
</reference>
<feature type="transmembrane region" description="Helical" evidence="10">
    <location>
        <begin position="123"/>
        <end position="140"/>
    </location>
</feature>
<feature type="region of interest" description="Disordered" evidence="9">
    <location>
        <begin position="255"/>
        <end position="303"/>
    </location>
</feature>
<sequence length="303" mass="34238">MGRALTLEGANEGLEFLFRPDWKLLGNANVWINAASQNFNSLGIAFGSMISFSSYNKYSNNVLHDTIAVSMVNAVTSILVGIFAFATLGNLAWEQNSSVSSVISDGPGLIFVVYPQVMAKMPYAQLWAVMFFFMLLCLGLNSQFAIVIYINYILSLLLITYFHYYKQISIYMGGGIGWMFTSFSLVCIPAFAIFVIYHQTDKKFCEKILSSIRPRIYECKICGEHHCEHDFPEEEQFSQEPSTPIYTPKILLRSPPIPHSKDKTYNPLIEKPSSSEIEENETNFTVQNTVINDDTTKSKDEQL</sequence>
<comment type="subcellular location">
    <subcellularLocation>
        <location evidence="1">Membrane</location>
        <topology evidence="1">Multi-pass membrane protein</topology>
    </subcellularLocation>
</comment>
<dbReference type="PANTHER" id="PTHR11616">
    <property type="entry name" value="SODIUM/CHLORIDE DEPENDENT TRANSPORTER"/>
    <property type="match status" value="1"/>
</dbReference>